<keyword evidence="2" id="KW-1185">Reference proteome</keyword>
<dbReference type="RefSeq" id="WP_131938186.1">
    <property type="nucleotide sequence ID" value="NZ_BAAAMX010000059.1"/>
</dbReference>
<dbReference type="Proteomes" id="UP000295431">
    <property type="component" value="Unassembled WGS sequence"/>
</dbReference>
<dbReference type="AlphaFoldDB" id="A0A4R4P7T7"/>
<gene>
    <name evidence="1" type="ORF">E1284_07100</name>
</gene>
<name>A0A4R4P7T7_9ACTN</name>
<accession>A0A4R4P7T7</accession>
<sequence>MAQHSRGLYPDWIERLAAAWGRPIELRSSRLLCLADEEKEHGRLVDEVLPSSASAPSPLSRSCGREPLLGSAITRGL</sequence>
<protein>
    <submittedName>
        <fullName evidence="1">Uncharacterized protein</fullName>
    </submittedName>
</protein>
<dbReference type="OrthoDB" id="9806257at2"/>
<organism evidence="1 2">
    <name type="scientific">Actinomadura bangladeshensis</name>
    <dbReference type="NCBI Taxonomy" id="453573"/>
    <lineage>
        <taxon>Bacteria</taxon>
        <taxon>Bacillati</taxon>
        <taxon>Actinomycetota</taxon>
        <taxon>Actinomycetes</taxon>
        <taxon>Streptosporangiales</taxon>
        <taxon>Thermomonosporaceae</taxon>
        <taxon>Actinomadura</taxon>
    </lineage>
</organism>
<comment type="caution">
    <text evidence="1">The sequence shown here is derived from an EMBL/GenBank/DDBJ whole genome shotgun (WGS) entry which is preliminary data.</text>
</comment>
<reference evidence="1 2" key="1">
    <citation type="submission" date="2019-03" db="EMBL/GenBank/DDBJ databases">
        <title>Draft genome sequences of novel Actinobacteria.</title>
        <authorList>
            <person name="Sahin N."/>
            <person name="Ay H."/>
            <person name="Saygin H."/>
        </authorList>
    </citation>
    <scope>NUCLEOTIDE SEQUENCE [LARGE SCALE GENOMIC DNA]</scope>
    <source>
        <strain evidence="1 2">DSM 45347</strain>
    </source>
</reference>
<evidence type="ECO:0000313" key="1">
    <source>
        <dbReference type="EMBL" id="TDC18225.1"/>
    </source>
</evidence>
<evidence type="ECO:0000313" key="2">
    <source>
        <dbReference type="Proteomes" id="UP000295431"/>
    </source>
</evidence>
<dbReference type="EMBL" id="SMJW01000022">
    <property type="protein sequence ID" value="TDC18225.1"/>
    <property type="molecule type" value="Genomic_DNA"/>
</dbReference>
<proteinExistence type="predicted"/>